<dbReference type="InterPro" id="IPR012337">
    <property type="entry name" value="RNaseH-like_sf"/>
</dbReference>
<feature type="domain" description="HAT C-terminal dimerisation" evidence="1">
    <location>
        <begin position="41"/>
        <end position="118"/>
    </location>
</feature>
<proteinExistence type="predicted"/>
<dbReference type="EMBL" id="OV651815">
    <property type="protein sequence ID" value="CAH1107872.1"/>
    <property type="molecule type" value="Genomic_DNA"/>
</dbReference>
<accession>A0A9P0GFZ5</accession>
<gene>
    <name evidence="2" type="ORF">PSYICH_LOCUS9592</name>
</gene>
<dbReference type="GO" id="GO:0046983">
    <property type="term" value="F:protein dimerization activity"/>
    <property type="evidence" value="ECO:0007669"/>
    <property type="project" value="InterPro"/>
</dbReference>
<organism evidence="2 3">
    <name type="scientific">Psylliodes chrysocephalus</name>
    <dbReference type="NCBI Taxonomy" id="3402493"/>
    <lineage>
        <taxon>Eukaryota</taxon>
        <taxon>Metazoa</taxon>
        <taxon>Ecdysozoa</taxon>
        <taxon>Arthropoda</taxon>
        <taxon>Hexapoda</taxon>
        <taxon>Insecta</taxon>
        <taxon>Pterygota</taxon>
        <taxon>Neoptera</taxon>
        <taxon>Endopterygota</taxon>
        <taxon>Coleoptera</taxon>
        <taxon>Polyphaga</taxon>
        <taxon>Cucujiformia</taxon>
        <taxon>Chrysomeloidea</taxon>
        <taxon>Chrysomelidae</taxon>
        <taxon>Galerucinae</taxon>
        <taxon>Alticini</taxon>
        <taxon>Psylliodes</taxon>
    </lineage>
</organism>
<evidence type="ECO:0000313" key="3">
    <source>
        <dbReference type="Proteomes" id="UP001153636"/>
    </source>
</evidence>
<evidence type="ECO:0000259" key="1">
    <source>
        <dbReference type="Pfam" id="PF05699"/>
    </source>
</evidence>
<dbReference type="AlphaFoldDB" id="A0A9P0GFZ5"/>
<dbReference type="SUPFAM" id="SSF53098">
    <property type="entry name" value="Ribonuclease H-like"/>
    <property type="match status" value="1"/>
</dbReference>
<reference evidence="2" key="1">
    <citation type="submission" date="2022-01" db="EMBL/GenBank/DDBJ databases">
        <authorList>
            <person name="King R."/>
        </authorList>
    </citation>
    <scope>NUCLEOTIDE SEQUENCE</scope>
</reference>
<evidence type="ECO:0000313" key="2">
    <source>
        <dbReference type="EMBL" id="CAH1107872.1"/>
    </source>
</evidence>
<dbReference type="Pfam" id="PF05699">
    <property type="entry name" value="Dimer_Tnp_hAT"/>
    <property type="match status" value="1"/>
</dbReference>
<name>A0A9P0GFZ5_9CUCU</name>
<dbReference type="OrthoDB" id="3062869at2759"/>
<dbReference type="PANTHER" id="PTHR47611:SF3">
    <property type="entry name" value="HAT C-TERMINAL DIMERISATION DOMAIN-CONTAINING PROTEIN"/>
    <property type="match status" value="1"/>
</dbReference>
<sequence length="126" mass="14839">MTAIVTSHHHQSSSSSFSFMNERVSQKRSSKKIYAIIITRQYLERQNSNQRSDLLLFWKVNRTEYHPLQKCGKKKYLCVRATSVESERVFSATGHIITEKMSKLKPKNIDILTFLNKNYWLVNKEI</sequence>
<dbReference type="InterPro" id="IPR008906">
    <property type="entry name" value="HATC_C_dom"/>
</dbReference>
<protein>
    <recommendedName>
        <fullName evidence="1">HAT C-terminal dimerisation domain-containing protein</fullName>
    </recommendedName>
</protein>
<keyword evidence="3" id="KW-1185">Reference proteome</keyword>
<dbReference type="PANTHER" id="PTHR47611">
    <property type="entry name" value="HAT DIMERISATION DOMAIN, C-TERMINAL"/>
    <property type="match status" value="1"/>
</dbReference>
<dbReference type="Proteomes" id="UP001153636">
    <property type="component" value="Chromosome 3"/>
</dbReference>